<dbReference type="InterPro" id="IPR050177">
    <property type="entry name" value="Lipid_A_modif_metabolic_enz"/>
</dbReference>
<reference evidence="6" key="1">
    <citation type="submission" date="2025-08" db="UniProtKB">
        <authorList>
            <consortium name="Ensembl"/>
        </authorList>
    </citation>
    <scope>IDENTIFICATION</scope>
</reference>
<dbReference type="GO" id="GO:0006694">
    <property type="term" value="P:steroid biosynthetic process"/>
    <property type="evidence" value="ECO:0007669"/>
    <property type="project" value="InterPro"/>
</dbReference>
<evidence type="ECO:0000256" key="3">
    <source>
        <dbReference type="ARBA" id="ARBA00023027"/>
    </source>
</evidence>
<evidence type="ECO:0000256" key="2">
    <source>
        <dbReference type="ARBA" id="ARBA00023002"/>
    </source>
</evidence>
<protein>
    <submittedName>
        <fullName evidence="6">Short chain dehydrogenase/reductase family 42E, member 2</fullName>
    </submittedName>
</protein>
<keyword evidence="4" id="KW-0812">Transmembrane</keyword>
<dbReference type="PANTHER" id="PTHR43245">
    <property type="entry name" value="BIFUNCTIONAL POLYMYXIN RESISTANCE PROTEIN ARNA"/>
    <property type="match status" value="1"/>
</dbReference>
<dbReference type="InterPro" id="IPR002225">
    <property type="entry name" value="3Beta_OHSteriod_DH/Estase"/>
</dbReference>
<dbReference type="Proteomes" id="UP000694428">
    <property type="component" value="Unplaced"/>
</dbReference>
<evidence type="ECO:0000256" key="1">
    <source>
        <dbReference type="ARBA" id="ARBA00009219"/>
    </source>
</evidence>
<proteinExistence type="inferred from homology"/>
<keyword evidence="2" id="KW-0560">Oxidoreductase</keyword>
<organism evidence="6 7">
    <name type="scientific">Pavo cristatus</name>
    <name type="common">Indian peafowl</name>
    <name type="synonym">Blue peafowl</name>
    <dbReference type="NCBI Taxonomy" id="9049"/>
    <lineage>
        <taxon>Eukaryota</taxon>
        <taxon>Metazoa</taxon>
        <taxon>Chordata</taxon>
        <taxon>Craniata</taxon>
        <taxon>Vertebrata</taxon>
        <taxon>Euteleostomi</taxon>
        <taxon>Archelosauria</taxon>
        <taxon>Archosauria</taxon>
        <taxon>Dinosauria</taxon>
        <taxon>Saurischia</taxon>
        <taxon>Theropoda</taxon>
        <taxon>Coelurosauria</taxon>
        <taxon>Aves</taxon>
        <taxon>Neognathae</taxon>
        <taxon>Galloanserae</taxon>
        <taxon>Galliformes</taxon>
        <taxon>Phasianidae</taxon>
        <taxon>Phasianinae</taxon>
        <taxon>Pavo</taxon>
    </lineage>
</organism>
<accession>A0A8C9EQ54</accession>
<dbReference type="InterPro" id="IPR036291">
    <property type="entry name" value="NAD(P)-bd_dom_sf"/>
</dbReference>
<feature type="domain" description="3-beta hydroxysteroid dehydrogenase/isomerase" evidence="5">
    <location>
        <begin position="72"/>
        <end position="336"/>
    </location>
</feature>
<evidence type="ECO:0000256" key="4">
    <source>
        <dbReference type="SAM" id="Phobius"/>
    </source>
</evidence>
<reference evidence="6" key="2">
    <citation type="submission" date="2025-09" db="UniProtKB">
        <authorList>
            <consortium name="Ensembl"/>
        </authorList>
    </citation>
    <scope>IDENTIFICATION</scope>
</reference>
<keyword evidence="3" id="KW-0520">NAD</keyword>
<keyword evidence="4" id="KW-0472">Membrane</keyword>
<sequence>MKLAGIVCIGEYYGAIFNMEKKLLCASGQRGHHYFTDGKLPVSEAANPWHQPTSSGVRGNAGALKDKTMRAVVTGGGGYFGYKLGCALASSGASVVLYDIHKPIWEIPNGVACIQADVRDYDALFAACEGADCVFHVASYGMSGREQLHREEIETVNINGTRLIIDACKQRNIARLIYTSTVNVVFGGLPIEDGDEETVPYFPIEKHVDHYSRTKSIAEQMVLAANGTPLAGGGVLHTSVLRPPGIYGPEEQRHLPRLAKNIERGILSFKFGDPSAKMNWVHVENLVQAQILAAEALTPEKNYIASGQVYFIHDGEKFNLFEWLAPLFERLGCSKPWIPIPTSLVYASAAVMEHLHLILKPLVELSPLLTRNEVQNISTTHTFRIDKARRQLGYSPEKFTFADSVEHYIKTRAEARSEHIFPTVMLLFLAILSLIFLSLRFDDLSVLHFFKETQH</sequence>
<keyword evidence="7" id="KW-1185">Reference proteome</keyword>
<dbReference type="AlphaFoldDB" id="A0A8C9EQ54"/>
<dbReference type="SUPFAM" id="SSF51735">
    <property type="entry name" value="NAD(P)-binding Rossmann-fold domains"/>
    <property type="match status" value="1"/>
</dbReference>
<dbReference type="Pfam" id="PF01073">
    <property type="entry name" value="3Beta_HSD"/>
    <property type="match status" value="1"/>
</dbReference>
<dbReference type="FunFam" id="3.40.50.720:FF:000138">
    <property type="entry name" value="Short-chain dehydrogenase/reductase family 42E member 1"/>
    <property type="match status" value="1"/>
</dbReference>
<dbReference type="PANTHER" id="PTHR43245:SF51">
    <property type="entry name" value="SHORT CHAIN DEHYDROGENASE_REDUCTASE FAMILY 42E, MEMBER 2"/>
    <property type="match status" value="1"/>
</dbReference>
<comment type="similarity">
    <text evidence="1">Belongs to the 3-beta-HSD family.</text>
</comment>
<dbReference type="Ensembl" id="ENSPSTT00000003666.1">
    <property type="protein sequence ID" value="ENSPSTP00000003498.1"/>
    <property type="gene ID" value="ENSPSTG00000002548.1"/>
</dbReference>
<evidence type="ECO:0000259" key="5">
    <source>
        <dbReference type="Pfam" id="PF01073"/>
    </source>
</evidence>
<name>A0A8C9EQ54_PAVCR</name>
<feature type="transmembrane region" description="Helical" evidence="4">
    <location>
        <begin position="420"/>
        <end position="441"/>
    </location>
</feature>
<dbReference type="GO" id="GO:0016616">
    <property type="term" value="F:oxidoreductase activity, acting on the CH-OH group of donors, NAD or NADP as acceptor"/>
    <property type="evidence" value="ECO:0007669"/>
    <property type="project" value="InterPro"/>
</dbReference>
<evidence type="ECO:0000313" key="6">
    <source>
        <dbReference type="Ensembl" id="ENSPSTP00000003498.1"/>
    </source>
</evidence>
<evidence type="ECO:0000313" key="7">
    <source>
        <dbReference type="Proteomes" id="UP000694428"/>
    </source>
</evidence>
<keyword evidence="4" id="KW-1133">Transmembrane helix</keyword>
<dbReference type="Gene3D" id="3.40.50.720">
    <property type="entry name" value="NAD(P)-binding Rossmann-like Domain"/>
    <property type="match status" value="1"/>
</dbReference>